<evidence type="ECO:0000256" key="5">
    <source>
        <dbReference type="ARBA" id="ARBA00022692"/>
    </source>
</evidence>
<dbReference type="Pfam" id="PF01206">
    <property type="entry name" value="TusA"/>
    <property type="match status" value="1"/>
</dbReference>
<keyword evidence="6 9" id="KW-1133">Transmembrane helix</keyword>
<reference evidence="11" key="2">
    <citation type="submission" date="2021-04" db="EMBL/GenBank/DDBJ databases">
        <authorList>
            <person name="Gilroy R."/>
        </authorList>
    </citation>
    <scope>NUCLEOTIDE SEQUENCE</scope>
    <source>
        <strain evidence="11">ChiHjej13B12-4958</strain>
    </source>
</reference>
<comment type="similarity">
    <text evidence="8">Belongs to the TsuA/YedE (TC 9.B.102) family.</text>
</comment>
<proteinExistence type="inferred from homology"/>
<dbReference type="InterPro" id="IPR036868">
    <property type="entry name" value="TusA-like_sf"/>
</dbReference>
<evidence type="ECO:0000256" key="3">
    <source>
        <dbReference type="ARBA" id="ARBA00022475"/>
    </source>
</evidence>
<evidence type="ECO:0000256" key="7">
    <source>
        <dbReference type="ARBA" id="ARBA00023136"/>
    </source>
</evidence>
<evidence type="ECO:0000313" key="11">
    <source>
        <dbReference type="EMBL" id="HJC84785.1"/>
    </source>
</evidence>
<evidence type="ECO:0000256" key="1">
    <source>
        <dbReference type="ARBA" id="ARBA00004429"/>
    </source>
</evidence>
<dbReference type="GO" id="GO:0005886">
    <property type="term" value="C:plasma membrane"/>
    <property type="evidence" value="ECO:0007669"/>
    <property type="project" value="UniProtKB-SubCell"/>
</dbReference>
<keyword evidence="5 9" id="KW-0812">Transmembrane</keyword>
<gene>
    <name evidence="11" type="ORF">H9751_04420</name>
</gene>
<comment type="subcellular location">
    <subcellularLocation>
        <location evidence="1">Cell inner membrane</location>
        <topology evidence="1">Multi-pass membrane protein</topology>
    </subcellularLocation>
</comment>
<keyword evidence="4" id="KW-0997">Cell inner membrane</keyword>
<dbReference type="Proteomes" id="UP000823858">
    <property type="component" value="Unassembled WGS sequence"/>
</dbReference>
<name>A0A9D2QBY7_9CORY</name>
<reference evidence="11" key="1">
    <citation type="journal article" date="2021" name="PeerJ">
        <title>Extensive microbial diversity within the chicken gut microbiome revealed by metagenomics and culture.</title>
        <authorList>
            <person name="Gilroy R."/>
            <person name="Ravi A."/>
            <person name="Getino M."/>
            <person name="Pursley I."/>
            <person name="Horton D.L."/>
            <person name="Alikhan N.F."/>
            <person name="Baker D."/>
            <person name="Gharbi K."/>
            <person name="Hall N."/>
            <person name="Watson M."/>
            <person name="Adriaenssens E.M."/>
            <person name="Foster-Nyarko E."/>
            <person name="Jarju S."/>
            <person name="Secka A."/>
            <person name="Antonio M."/>
            <person name="Oren A."/>
            <person name="Chaudhuri R.R."/>
            <person name="La Ragione R."/>
            <person name="Hildebrand F."/>
            <person name="Pallen M.J."/>
        </authorList>
    </citation>
    <scope>NUCLEOTIDE SEQUENCE</scope>
    <source>
        <strain evidence="11">ChiHjej13B12-4958</strain>
    </source>
</reference>
<keyword evidence="3" id="KW-1003">Cell membrane</keyword>
<evidence type="ECO:0000256" key="4">
    <source>
        <dbReference type="ARBA" id="ARBA00022519"/>
    </source>
</evidence>
<dbReference type="PANTHER" id="PTHR30574:SF1">
    <property type="entry name" value="SULPHUR TRANSPORT DOMAIN-CONTAINING PROTEIN"/>
    <property type="match status" value="1"/>
</dbReference>
<feature type="transmembrane region" description="Helical" evidence="9">
    <location>
        <begin position="104"/>
        <end position="125"/>
    </location>
</feature>
<dbReference type="CDD" id="cd00291">
    <property type="entry name" value="SirA_YedF_YeeD"/>
    <property type="match status" value="1"/>
</dbReference>
<protein>
    <submittedName>
        <fullName evidence="11">YeeE/YedE family protein</fullName>
    </submittedName>
</protein>
<dbReference type="Pfam" id="PF04143">
    <property type="entry name" value="Sulf_transp"/>
    <property type="match status" value="1"/>
</dbReference>
<dbReference type="InterPro" id="IPR001455">
    <property type="entry name" value="TusA-like"/>
</dbReference>
<keyword evidence="2" id="KW-0813">Transport</keyword>
<keyword evidence="7 9" id="KW-0472">Membrane</keyword>
<evidence type="ECO:0000313" key="12">
    <source>
        <dbReference type="Proteomes" id="UP000823858"/>
    </source>
</evidence>
<dbReference type="SUPFAM" id="SSF64307">
    <property type="entry name" value="SirA-like"/>
    <property type="match status" value="1"/>
</dbReference>
<feature type="transmembrane region" description="Helical" evidence="9">
    <location>
        <begin position="285"/>
        <end position="305"/>
    </location>
</feature>
<dbReference type="InterPro" id="IPR007272">
    <property type="entry name" value="Sulf_transp_TsuA/YedE"/>
</dbReference>
<comment type="caution">
    <text evidence="11">The sequence shown here is derived from an EMBL/GenBank/DDBJ whole genome shotgun (WGS) entry which is preliminary data.</text>
</comment>
<feature type="domain" description="UPF0033" evidence="10">
    <location>
        <begin position="422"/>
        <end position="488"/>
    </location>
</feature>
<evidence type="ECO:0000256" key="9">
    <source>
        <dbReference type="SAM" id="Phobius"/>
    </source>
</evidence>
<dbReference type="PANTHER" id="PTHR30574">
    <property type="entry name" value="INNER MEMBRANE PROTEIN YEDE"/>
    <property type="match status" value="1"/>
</dbReference>
<organism evidence="11 12">
    <name type="scientific">Candidatus Corynebacterium faecigallinarum</name>
    <dbReference type="NCBI Taxonomy" id="2838528"/>
    <lineage>
        <taxon>Bacteria</taxon>
        <taxon>Bacillati</taxon>
        <taxon>Actinomycetota</taxon>
        <taxon>Actinomycetes</taxon>
        <taxon>Mycobacteriales</taxon>
        <taxon>Corynebacteriaceae</taxon>
        <taxon>Corynebacterium</taxon>
    </lineage>
</organism>
<sequence length="491" mass="50522">MLITGLALGAVLGFVMQRGRFCVTGFLRDIFTLKTWRGFTALLVVIAVHAVGLAALTSTGVISPEVNDFAPLAVIVGGLLFGLGIVLAGGCASGTWYRSGEGLVGSWIALAMYALSAAAMNYGPLSGMNDWLGGVTVSATTVPETLGISPWFFVVGIVALTVVMVRHFVLRDRAIPTPATLAPKKTGLAHLLTEKPWHFYVTGAIVGVLGVIAWPLSAATGRNSGLGITTPSADLATWTTTGSSDNWNWGVLLVLGILVGSYIAAKASGEFRVRVPDGRQAVRSIGGGVLMGVGAVWAGGCTVGNGMVQTSLFSYQGWIALLAIALGVGLAAKIWLKPDQPYNPQDAPDAPDAPATPDADVDAATDTAAAPQAPATTATNAASGVLTMTTPVLNTATLGASGASGADNGGLTSLGDGRWMMDTLGAVCPFPLIEAKDAIKRIDIGDELVIEFDCTQATDALPRWAATDGHEVTQFEATGDAGWIISVKRGT</sequence>
<dbReference type="AlphaFoldDB" id="A0A9D2QBY7"/>
<feature type="transmembrane region" description="Helical" evidence="9">
    <location>
        <begin position="145"/>
        <end position="165"/>
    </location>
</feature>
<feature type="transmembrane region" description="Helical" evidence="9">
    <location>
        <begin position="197"/>
        <end position="216"/>
    </location>
</feature>
<feature type="transmembrane region" description="Helical" evidence="9">
    <location>
        <begin position="247"/>
        <end position="265"/>
    </location>
</feature>
<evidence type="ECO:0000256" key="8">
    <source>
        <dbReference type="ARBA" id="ARBA00035655"/>
    </source>
</evidence>
<feature type="transmembrane region" description="Helical" evidence="9">
    <location>
        <begin position="69"/>
        <end position="92"/>
    </location>
</feature>
<feature type="transmembrane region" description="Helical" evidence="9">
    <location>
        <begin position="39"/>
        <end position="63"/>
    </location>
</feature>
<feature type="transmembrane region" description="Helical" evidence="9">
    <location>
        <begin position="6"/>
        <end position="27"/>
    </location>
</feature>
<feature type="transmembrane region" description="Helical" evidence="9">
    <location>
        <begin position="317"/>
        <end position="336"/>
    </location>
</feature>
<evidence type="ECO:0000256" key="2">
    <source>
        <dbReference type="ARBA" id="ARBA00022448"/>
    </source>
</evidence>
<dbReference type="Gene3D" id="3.30.110.40">
    <property type="entry name" value="TusA-like domain"/>
    <property type="match status" value="1"/>
</dbReference>
<accession>A0A9D2QBY7</accession>
<evidence type="ECO:0000256" key="6">
    <source>
        <dbReference type="ARBA" id="ARBA00022989"/>
    </source>
</evidence>
<evidence type="ECO:0000259" key="10">
    <source>
        <dbReference type="Pfam" id="PF01206"/>
    </source>
</evidence>
<dbReference type="EMBL" id="DWVP01000009">
    <property type="protein sequence ID" value="HJC84785.1"/>
    <property type="molecule type" value="Genomic_DNA"/>
</dbReference>